<sequence length="56" mass="6643">MIVFLTTIRSQLPGAFNVIWPTEQYRQKVDTGYCYFRAFEWYLKAAKHGSLQQNII</sequence>
<dbReference type="Proteomes" id="UP000266861">
    <property type="component" value="Unassembled WGS sequence"/>
</dbReference>
<comment type="caution">
    <text evidence="1">The sequence shown here is derived from an EMBL/GenBank/DDBJ whole genome shotgun (WGS) entry which is preliminary data.</text>
</comment>
<keyword evidence="2" id="KW-1185">Reference proteome</keyword>
<evidence type="ECO:0000313" key="2">
    <source>
        <dbReference type="Proteomes" id="UP000266861"/>
    </source>
</evidence>
<organism evidence="1 2">
    <name type="scientific">Diversispora epigaea</name>
    <dbReference type="NCBI Taxonomy" id="1348612"/>
    <lineage>
        <taxon>Eukaryota</taxon>
        <taxon>Fungi</taxon>
        <taxon>Fungi incertae sedis</taxon>
        <taxon>Mucoromycota</taxon>
        <taxon>Glomeromycotina</taxon>
        <taxon>Glomeromycetes</taxon>
        <taxon>Diversisporales</taxon>
        <taxon>Diversisporaceae</taxon>
        <taxon>Diversispora</taxon>
    </lineage>
</organism>
<protein>
    <submittedName>
        <fullName evidence="1">Uncharacterized protein</fullName>
    </submittedName>
</protein>
<evidence type="ECO:0000313" key="1">
    <source>
        <dbReference type="EMBL" id="RHZ79830.1"/>
    </source>
</evidence>
<proteinExistence type="predicted"/>
<name>A0A397J4N1_9GLOM</name>
<reference evidence="1 2" key="1">
    <citation type="submission" date="2018-08" db="EMBL/GenBank/DDBJ databases">
        <title>Genome and evolution of the arbuscular mycorrhizal fungus Diversispora epigaea (formerly Glomus versiforme) and its bacterial endosymbionts.</title>
        <authorList>
            <person name="Sun X."/>
            <person name="Fei Z."/>
            <person name="Harrison M."/>
        </authorList>
    </citation>
    <scope>NUCLEOTIDE SEQUENCE [LARGE SCALE GENOMIC DNA]</scope>
    <source>
        <strain evidence="1 2">IT104</strain>
    </source>
</reference>
<accession>A0A397J4N1</accession>
<dbReference type="AlphaFoldDB" id="A0A397J4N1"/>
<dbReference type="EMBL" id="PQFF01000131">
    <property type="protein sequence ID" value="RHZ79830.1"/>
    <property type="molecule type" value="Genomic_DNA"/>
</dbReference>
<gene>
    <name evidence="1" type="ORF">Glove_140g16</name>
</gene>